<dbReference type="AlphaFoldDB" id="A0A9P9DXX8"/>
<keyword evidence="4" id="KW-1185">Reference proteome</keyword>
<evidence type="ECO:0000256" key="2">
    <source>
        <dbReference type="SAM" id="Phobius"/>
    </source>
</evidence>
<keyword evidence="2" id="KW-0472">Membrane</keyword>
<evidence type="ECO:0000313" key="4">
    <source>
        <dbReference type="Proteomes" id="UP000700596"/>
    </source>
</evidence>
<name>A0A9P9DXX8_9PLEO</name>
<feature type="transmembrane region" description="Helical" evidence="2">
    <location>
        <begin position="149"/>
        <end position="171"/>
    </location>
</feature>
<feature type="transmembrane region" description="Helical" evidence="2">
    <location>
        <begin position="276"/>
        <end position="295"/>
    </location>
</feature>
<evidence type="ECO:0000313" key="3">
    <source>
        <dbReference type="EMBL" id="KAH7128454.1"/>
    </source>
</evidence>
<dbReference type="Proteomes" id="UP000700596">
    <property type="component" value="Unassembled WGS sequence"/>
</dbReference>
<sequence length="352" mass="39321">MASPESPPHSHPNAFARKVYNPLGFKKGYNFALWFCFGGALLGFSLSRFMYLDFHGVYCSSNPRAANSALPGECYYYLNFSRYKVGILLHLATILPACVLVVLQFTPFIRHKWIIFHRINGYLVLILFLSSTVGALMITRHAFGGGVDVQSAIGALAISTVGSFVLSYINVKRLQIEQHRAWMLRGWFYAGTIITARFIMIIATRIISTSDSYYTARPCAQLAYMHKTEAATLESFPDCRDFFNGINPAKQVMVQASMTSGNVSELAASFGMNFGMAMWIGLWLHAIGVEVYLRLTPAEAERLRKVSYQRQLEAGMQNPGRAGLTADRLGDSELWTPGEKNRMASDDTRVED</sequence>
<comment type="caution">
    <text evidence="3">The sequence shown here is derived from an EMBL/GenBank/DDBJ whole genome shotgun (WGS) entry which is preliminary data.</text>
</comment>
<evidence type="ECO:0000256" key="1">
    <source>
        <dbReference type="SAM" id="MobiDB-lite"/>
    </source>
</evidence>
<dbReference type="EMBL" id="JAGMWT010000005">
    <property type="protein sequence ID" value="KAH7128454.1"/>
    <property type="molecule type" value="Genomic_DNA"/>
</dbReference>
<organism evidence="3 4">
    <name type="scientific">Dendryphion nanum</name>
    <dbReference type="NCBI Taxonomy" id="256645"/>
    <lineage>
        <taxon>Eukaryota</taxon>
        <taxon>Fungi</taxon>
        <taxon>Dikarya</taxon>
        <taxon>Ascomycota</taxon>
        <taxon>Pezizomycotina</taxon>
        <taxon>Dothideomycetes</taxon>
        <taxon>Pleosporomycetidae</taxon>
        <taxon>Pleosporales</taxon>
        <taxon>Torulaceae</taxon>
        <taxon>Dendryphion</taxon>
    </lineage>
</organism>
<feature type="transmembrane region" description="Helical" evidence="2">
    <location>
        <begin position="183"/>
        <end position="207"/>
    </location>
</feature>
<feature type="transmembrane region" description="Helical" evidence="2">
    <location>
        <begin position="121"/>
        <end position="143"/>
    </location>
</feature>
<feature type="region of interest" description="Disordered" evidence="1">
    <location>
        <begin position="317"/>
        <end position="352"/>
    </location>
</feature>
<reference evidence="3" key="1">
    <citation type="journal article" date="2021" name="Nat. Commun.">
        <title>Genetic determinants of endophytism in the Arabidopsis root mycobiome.</title>
        <authorList>
            <person name="Mesny F."/>
            <person name="Miyauchi S."/>
            <person name="Thiergart T."/>
            <person name="Pickel B."/>
            <person name="Atanasova L."/>
            <person name="Karlsson M."/>
            <person name="Huettel B."/>
            <person name="Barry K.W."/>
            <person name="Haridas S."/>
            <person name="Chen C."/>
            <person name="Bauer D."/>
            <person name="Andreopoulos W."/>
            <person name="Pangilinan J."/>
            <person name="LaButti K."/>
            <person name="Riley R."/>
            <person name="Lipzen A."/>
            <person name="Clum A."/>
            <person name="Drula E."/>
            <person name="Henrissat B."/>
            <person name="Kohler A."/>
            <person name="Grigoriev I.V."/>
            <person name="Martin F.M."/>
            <person name="Hacquard S."/>
        </authorList>
    </citation>
    <scope>NUCLEOTIDE SEQUENCE</scope>
    <source>
        <strain evidence="3">MPI-CAGE-CH-0243</strain>
    </source>
</reference>
<keyword evidence="2" id="KW-1133">Transmembrane helix</keyword>
<feature type="compositionally biased region" description="Basic and acidic residues" evidence="1">
    <location>
        <begin position="339"/>
        <end position="352"/>
    </location>
</feature>
<evidence type="ECO:0008006" key="5">
    <source>
        <dbReference type="Google" id="ProtNLM"/>
    </source>
</evidence>
<feature type="transmembrane region" description="Helical" evidence="2">
    <location>
        <begin position="87"/>
        <end position="109"/>
    </location>
</feature>
<gene>
    <name evidence="3" type="ORF">B0J11DRAFT_525003</name>
</gene>
<feature type="transmembrane region" description="Helical" evidence="2">
    <location>
        <begin position="31"/>
        <end position="51"/>
    </location>
</feature>
<dbReference type="Pfam" id="PF10067">
    <property type="entry name" value="DUF2306"/>
    <property type="match status" value="1"/>
</dbReference>
<protein>
    <recommendedName>
        <fullName evidence="5">Microtubule associated protein</fullName>
    </recommendedName>
</protein>
<keyword evidence="2" id="KW-0812">Transmembrane</keyword>
<dbReference type="InterPro" id="IPR018750">
    <property type="entry name" value="DUF2306_membrane"/>
</dbReference>
<proteinExistence type="predicted"/>
<dbReference type="OrthoDB" id="193478at2759"/>
<accession>A0A9P9DXX8</accession>